<protein>
    <recommendedName>
        <fullName evidence="16">NACHT domain-containing protein</fullName>
    </recommendedName>
</protein>
<dbReference type="InterPro" id="IPR033516">
    <property type="entry name" value="CARD8/ASC/NALP1_CARD"/>
</dbReference>
<evidence type="ECO:0000256" key="6">
    <source>
        <dbReference type="ARBA" id="ARBA00022801"/>
    </source>
</evidence>
<dbReference type="SUPFAM" id="SSF47986">
    <property type="entry name" value="DEATH domain"/>
    <property type="match status" value="1"/>
</dbReference>
<sequence length="1054" mass="120428">MESSDHNAELVDEHRSQIIQRVTMVMPIADKLLAEGMIHKEVYSNISAARTDQDKMRELFKALHSGGNKVKSAFLSMLRENEPNLLQDLEFHIKQGDQRENKSTISLKYKELIRGEYATVQEYNSLPGEDVKLDDRYTEPLIIQKHRQQREREEEIRSRGQDFHQVMGQRDSEAYKSTKVERLFDPDEHGDIQRTVILQGHSGTGKSFTTQKIMSDWAFGRIYKDRFDFVFHLRCKELNQATGRKSLMDLLNYNQSSSSMINQVLRQSPERVLFLVDGFDELKFSLDVPKDSLPREPWTQCSPEVTLSGLIRKQILHESFLLVTTRSTALDKLKEVVKPPVRYAEIVGFSEEGMKDYFVKFFKQKQHSQQAYDSVRENETLFTACIIPVICWIICTVYREQFDEGKEMIQSLETTASIFVYFVGTLLRHHCQDLGQSALTILQGLGKLAEKGMEEQQVLFDHDSVSQTESDPSKVPFLCKFLQKKGVSQTTMYSFMHLSFQEFFTALSYVLLGDEEAQEKVRELLSKVRHGQANHHLLPIVQFLFGILNKEVAKRLKEEHISCSQGIWNQLKHFILEVIEKGKEDQIVRRTMQLFTFHCLYELHADDFAKEAMKTYTDINMSGSPLKKTDCWVLMYCLQHCKSIECLELSGCNLTAENMKILLPALQKCKALVLQVDGLADDDIDDLLTALGEGKSLELDLRKNNFSDEKVQDLLVSLAKHKPRKVQIGVKSITSNTSDKFMFLISKVHGVLDLIKLHGCGNVALSVQLQKDGVRAPQIFLWLKVPEMKIICDSIRTSGYSLTGVKLRVWRASDEDNQRAFLYPTDNFRLTLHIDGPLRSGVGRQGLQSALGNIELSLNGDDVFDWRRILQLHQTLKYKPEWDEHADELISLLHSQTSLVGIDLLVSSLTERCAASVVSLSQACSNLKDIILQVNGFLLEEGIQCLHESKRRPDCQLLLLGRRCRKLADQCSEEKDKRLSCNDNVLLALHGESFIEIVLRHGKESGIDDTWNGNESKIDYMWIGNKNDSDDTWNGNKSDMPSDDVKCKGCCVVG</sequence>
<dbReference type="PROSITE" id="PS50209">
    <property type="entry name" value="CARD"/>
    <property type="match status" value="1"/>
</dbReference>
<evidence type="ECO:0000259" key="12">
    <source>
        <dbReference type="PROSITE" id="PS50209"/>
    </source>
</evidence>
<keyword evidence="2" id="KW-0963">Cytoplasm</keyword>
<evidence type="ECO:0000256" key="8">
    <source>
        <dbReference type="ARBA" id="ARBA00022843"/>
    </source>
</evidence>
<dbReference type="GO" id="GO:0005524">
    <property type="term" value="F:ATP binding"/>
    <property type="evidence" value="ECO:0007669"/>
    <property type="project" value="UniProtKB-KW"/>
</dbReference>
<evidence type="ECO:0000256" key="1">
    <source>
        <dbReference type="ARBA" id="ARBA00004110"/>
    </source>
</evidence>
<evidence type="ECO:0000259" key="13">
    <source>
        <dbReference type="PROSITE" id="PS50837"/>
    </source>
</evidence>
<proteinExistence type="predicted"/>
<dbReference type="PANTHER" id="PTHR45690">
    <property type="entry name" value="NACHT, LRR AND PYD DOMAINS-CONTAINING PROTEIN 12"/>
    <property type="match status" value="1"/>
</dbReference>
<feature type="domain" description="CARD" evidence="12">
    <location>
        <begin position="3"/>
        <end position="93"/>
    </location>
</feature>
<reference evidence="14" key="3">
    <citation type="submission" date="2025-09" db="UniProtKB">
        <authorList>
            <consortium name="Ensembl"/>
        </authorList>
    </citation>
    <scope>IDENTIFICATION</scope>
</reference>
<evidence type="ECO:0000256" key="3">
    <source>
        <dbReference type="ARBA" id="ARBA00022588"/>
    </source>
</evidence>
<dbReference type="PROSITE" id="PS50837">
    <property type="entry name" value="NACHT"/>
    <property type="match status" value="1"/>
</dbReference>
<dbReference type="InterPro" id="IPR001315">
    <property type="entry name" value="CARD"/>
</dbReference>
<keyword evidence="11" id="KW-1271">Inflammasome</keyword>
<dbReference type="Pfam" id="PF14484">
    <property type="entry name" value="FISNA"/>
    <property type="match status" value="1"/>
</dbReference>
<dbReference type="Gene3D" id="3.40.50.300">
    <property type="entry name" value="P-loop containing nucleotide triphosphate hydrolases"/>
    <property type="match status" value="1"/>
</dbReference>
<evidence type="ECO:0000256" key="9">
    <source>
        <dbReference type="ARBA" id="ARBA00022859"/>
    </source>
</evidence>
<keyword evidence="10" id="KW-0395">Inflammatory response</keyword>
<keyword evidence="7" id="KW-0067">ATP-binding</keyword>
<dbReference type="AlphaFoldDB" id="A0A4W5Q9D4"/>
<dbReference type="GO" id="GO:0006954">
    <property type="term" value="P:inflammatory response"/>
    <property type="evidence" value="ECO:0007669"/>
    <property type="project" value="UniProtKB-KW"/>
</dbReference>
<dbReference type="InterPro" id="IPR011029">
    <property type="entry name" value="DEATH-like_dom_sf"/>
</dbReference>
<feature type="domain" description="NACHT" evidence="13">
    <location>
        <begin position="194"/>
        <end position="329"/>
    </location>
</feature>
<reference evidence="14" key="2">
    <citation type="submission" date="2025-08" db="UniProtKB">
        <authorList>
            <consortium name="Ensembl"/>
        </authorList>
    </citation>
    <scope>IDENTIFICATION</scope>
</reference>
<dbReference type="SMART" id="SM01288">
    <property type="entry name" value="FISNA"/>
    <property type="match status" value="1"/>
</dbReference>
<evidence type="ECO:0008006" key="16">
    <source>
        <dbReference type="Google" id="ProtNLM"/>
    </source>
</evidence>
<dbReference type="InterPro" id="IPR050637">
    <property type="entry name" value="NLRP_innate_immun_reg"/>
</dbReference>
<dbReference type="GeneTree" id="ENSGT00940000159520"/>
<dbReference type="FunFam" id="1.10.533.10:FF:000013">
    <property type="entry name" value="Apoptosis-associated speck-like protein containing a CARD"/>
    <property type="match status" value="1"/>
</dbReference>
<dbReference type="Gene3D" id="3.80.10.10">
    <property type="entry name" value="Ribonuclease Inhibitor"/>
    <property type="match status" value="1"/>
</dbReference>
<dbReference type="Proteomes" id="UP000314982">
    <property type="component" value="Unassembled WGS sequence"/>
</dbReference>
<dbReference type="PANTHER" id="PTHR45690:SF19">
    <property type="entry name" value="NACHT, LRR AND PYD DOMAINS-CONTAINING PROTEIN 3"/>
    <property type="match status" value="1"/>
</dbReference>
<dbReference type="InterPro" id="IPR027417">
    <property type="entry name" value="P-loop_NTPase"/>
</dbReference>
<keyword evidence="4" id="KW-0677">Repeat</keyword>
<evidence type="ECO:0000256" key="4">
    <source>
        <dbReference type="ARBA" id="ARBA00022737"/>
    </source>
</evidence>
<dbReference type="Pfam" id="PF00619">
    <property type="entry name" value="CARD"/>
    <property type="match status" value="1"/>
</dbReference>
<comment type="subcellular location">
    <subcellularLocation>
        <location evidence="1">Inflammasome</location>
    </subcellularLocation>
</comment>
<evidence type="ECO:0000256" key="5">
    <source>
        <dbReference type="ARBA" id="ARBA00022741"/>
    </source>
</evidence>
<dbReference type="Gene3D" id="1.10.533.10">
    <property type="entry name" value="Death Domain, Fas"/>
    <property type="match status" value="1"/>
</dbReference>
<dbReference type="InterPro" id="IPR007111">
    <property type="entry name" value="NACHT_NTPase"/>
</dbReference>
<dbReference type="GO" id="GO:0045087">
    <property type="term" value="P:innate immune response"/>
    <property type="evidence" value="ECO:0007669"/>
    <property type="project" value="UniProtKB-KW"/>
</dbReference>
<dbReference type="Ensembl" id="ENSHHUT00000076291.1">
    <property type="protein sequence ID" value="ENSHHUP00000073861.1"/>
    <property type="gene ID" value="ENSHHUG00000043322.1"/>
</dbReference>
<accession>A0A4W5Q9D4</accession>
<keyword evidence="5" id="KW-0547">Nucleotide-binding</keyword>
<keyword evidence="3" id="KW-0399">Innate immunity</keyword>
<dbReference type="CDD" id="cd08330">
    <property type="entry name" value="CARD_ASC_NALP1"/>
    <property type="match status" value="1"/>
</dbReference>
<dbReference type="InterPro" id="IPR032675">
    <property type="entry name" value="LRR_dom_sf"/>
</dbReference>
<evidence type="ECO:0000256" key="7">
    <source>
        <dbReference type="ARBA" id="ARBA00022840"/>
    </source>
</evidence>
<dbReference type="Pfam" id="PF05729">
    <property type="entry name" value="NACHT"/>
    <property type="match status" value="1"/>
</dbReference>
<dbReference type="InterPro" id="IPR029495">
    <property type="entry name" value="NACHT-assoc"/>
</dbReference>
<keyword evidence="6" id="KW-0378">Hydrolase</keyword>
<keyword evidence="9" id="KW-0391">Immunity</keyword>
<reference evidence="15" key="1">
    <citation type="submission" date="2018-06" db="EMBL/GenBank/DDBJ databases">
        <title>Genome assembly of Danube salmon.</title>
        <authorList>
            <person name="Macqueen D.J."/>
            <person name="Gundappa M.K."/>
        </authorList>
    </citation>
    <scope>NUCLEOTIDE SEQUENCE [LARGE SCALE GENOMIC DNA]</scope>
</reference>
<dbReference type="SUPFAM" id="SSF52047">
    <property type="entry name" value="RNI-like"/>
    <property type="match status" value="1"/>
</dbReference>
<evidence type="ECO:0000256" key="11">
    <source>
        <dbReference type="ARBA" id="ARBA00023233"/>
    </source>
</evidence>
<dbReference type="InterPro" id="IPR041075">
    <property type="entry name" value="NOD1/2_WH"/>
</dbReference>
<dbReference type="Pfam" id="PF17776">
    <property type="entry name" value="NLRC4_HD2"/>
    <property type="match status" value="1"/>
</dbReference>
<dbReference type="InterPro" id="IPR041267">
    <property type="entry name" value="NLRP_HD2"/>
</dbReference>
<name>A0A4W5Q9D4_9TELE</name>
<organism evidence="14 15">
    <name type="scientific">Hucho hucho</name>
    <name type="common">huchen</name>
    <dbReference type="NCBI Taxonomy" id="62062"/>
    <lineage>
        <taxon>Eukaryota</taxon>
        <taxon>Metazoa</taxon>
        <taxon>Chordata</taxon>
        <taxon>Craniata</taxon>
        <taxon>Vertebrata</taxon>
        <taxon>Euteleostomi</taxon>
        <taxon>Actinopterygii</taxon>
        <taxon>Neopterygii</taxon>
        <taxon>Teleostei</taxon>
        <taxon>Protacanthopterygii</taxon>
        <taxon>Salmoniformes</taxon>
        <taxon>Salmonidae</taxon>
        <taxon>Salmoninae</taxon>
        <taxon>Hucho</taxon>
    </lineage>
</organism>
<dbReference type="GO" id="GO:0042981">
    <property type="term" value="P:regulation of apoptotic process"/>
    <property type="evidence" value="ECO:0007669"/>
    <property type="project" value="InterPro"/>
</dbReference>
<keyword evidence="8" id="KW-0832">Ubl conjugation</keyword>
<evidence type="ECO:0000313" key="15">
    <source>
        <dbReference type="Proteomes" id="UP000314982"/>
    </source>
</evidence>
<dbReference type="Pfam" id="PF17779">
    <property type="entry name" value="WHD_NOD2"/>
    <property type="match status" value="1"/>
</dbReference>
<evidence type="ECO:0000256" key="2">
    <source>
        <dbReference type="ARBA" id="ARBA00022490"/>
    </source>
</evidence>
<dbReference type="SUPFAM" id="SSF52540">
    <property type="entry name" value="P-loop containing nucleoside triphosphate hydrolases"/>
    <property type="match status" value="1"/>
</dbReference>
<keyword evidence="15" id="KW-1185">Reference proteome</keyword>
<evidence type="ECO:0000313" key="14">
    <source>
        <dbReference type="Ensembl" id="ENSHHUP00000073861.1"/>
    </source>
</evidence>
<dbReference type="STRING" id="62062.ENSHHUP00000073861"/>
<dbReference type="GO" id="GO:0061702">
    <property type="term" value="C:canonical inflammasome complex"/>
    <property type="evidence" value="ECO:0007669"/>
    <property type="project" value="UniProtKB-SubCell"/>
</dbReference>
<evidence type="ECO:0000256" key="10">
    <source>
        <dbReference type="ARBA" id="ARBA00023198"/>
    </source>
</evidence>